<dbReference type="Proteomes" id="UP000801492">
    <property type="component" value="Unassembled WGS sequence"/>
</dbReference>
<feature type="region of interest" description="Disordered" evidence="1">
    <location>
        <begin position="55"/>
        <end position="104"/>
    </location>
</feature>
<name>A0A8K0CPK5_IGNLU</name>
<keyword evidence="3" id="KW-1185">Reference proteome</keyword>
<protein>
    <submittedName>
        <fullName evidence="2">Uncharacterized protein</fullName>
    </submittedName>
</protein>
<dbReference type="OrthoDB" id="8190404at2759"/>
<proteinExistence type="predicted"/>
<evidence type="ECO:0000256" key="1">
    <source>
        <dbReference type="SAM" id="MobiDB-lite"/>
    </source>
</evidence>
<sequence>MEKNLEQRYAIKFCVKLGKTDIADSWKLHHDSALCHTALLVREFLAKHRVATLPHPPLQSRSGTAGLLPLSSAQAGPQGKPIQLRRRRPRGRDGISEGDPGKRVPEGVRTVGIALHELCRSTRVLFRGLLRICTD</sequence>
<dbReference type="InterPro" id="IPR036397">
    <property type="entry name" value="RNaseH_sf"/>
</dbReference>
<dbReference type="AlphaFoldDB" id="A0A8K0CPK5"/>
<evidence type="ECO:0000313" key="2">
    <source>
        <dbReference type="EMBL" id="KAF2891200.1"/>
    </source>
</evidence>
<dbReference type="EMBL" id="VTPC01036937">
    <property type="protein sequence ID" value="KAF2891200.1"/>
    <property type="molecule type" value="Genomic_DNA"/>
</dbReference>
<dbReference type="Gene3D" id="3.30.420.10">
    <property type="entry name" value="Ribonuclease H-like superfamily/Ribonuclease H"/>
    <property type="match status" value="1"/>
</dbReference>
<reference evidence="2" key="1">
    <citation type="submission" date="2019-08" db="EMBL/GenBank/DDBJ databases">
        <title>The genome of the North American firefly Photinus pyralis.</title>
        <authorList>
            <consortium name="Photinus pyralis genome working group"/>
            <person name="Fallon T.R."/>
            <person name="Sander Lower S.E."/>
            <person name="Weng J.-K."/>
        </authorList>
    </citation>
    <scope>NUCLEOTIDE SEQUENCE</scope>
    <source>
        <strain evidence="2">TRF0915ILg1</strain>
        <tissue evidence="2">Whole body</tissue>
    </source>
</reference>
<accession>A0A8K0CPK5</accession>
<dbReference type="GO" id="GO:0003676">
    <property type="term" value="F:nucleic acid binding"/>
    <property type="evidence" value="ECO:0007669"/>
    <property type="project" value="InterPro"/>
</dbReference>
<comment type="caution">
    <text evidence="2">The sequence shown here is derived from an EMBL/GenBank/DDBJ whole genome shotgun (WGS) entry which is preliminary data.</text>
</comment>
<organism evidence="2 3">
    <name type="scientific">Ignelater luminosus</name>
    <name type="common">Cucubano</name>
    <name type="synonym">Pyrophorus luminosus</name>
    <dbReference type="NCBI Taxonomy" id="2038154"/>
    <lineage>
        <taxon>Eukaryota</taxon>
        <taxon>Metazoa</taxon>
        <taxon>Ecdysozoa</taxon>
        <taxon>Arthropoda</taxon>
        <taxon>Hexapoda</taxon>
        <taxon>Insecta</taxon>
        <taxon>Pterygota</taxon>
        <taxon>Neoptera</taxon>
        <taxon>Endopterygota</taxon>
        <taxon>Coleoptera</taxon>
        <taxon>Polyphaga</taxon>
        <taxon>Elateriformia</taxon>
        <taxon>Elateroidea</taxon>
        <taxon>Elateridae</taxon>
        <taxon>Agrypninae</taxon>
        <taxon>Pyrophorini</taxon>
        <taxon>Ignelater</taxon>
    </lineage>
</organism>
<gene>
    <name evidence="2" type="ORF">ILUMI_14973</name>
</gene>
<evidence type="ECO:0000313" key="3">
    <source>
        <dbReference type="Proteomes" id="UP000801492"/>
    </source>
</evidence>
<feature type="compositionally biased region" description="Basic and acidic residues" evidence="1">
    <location>
        <begin position="91"/>
        <end position="104"/>
    </location>
</feature>